<organism evidence="1 2">
    <name type="scientific">Sporolactobacillus nakayamae</name>
    <dbReference type="NCBI Taxonomy" id="269670"/>
    <lineage>
        <taxon>Bacteria</taxon>
        <taxon>Bacillati</taxon>
        <taxon>Bacillota</taxon>
        <taxon>Bacilli</taxon>
        <taxon>Bacillales</taxon>
        <taxon>Sporolactobacillaceae</taxon>
        <taxon>Sporolactobacillus</taxon>
    </lineage>
</organism>
<protein>
    <submittedName>
        <fullName evidence="1">Predicted small secreted protein</fullName>
    </submittedName>
</protein>
<dbReference type="RefSeq" id="WP_093671896.1">
    <property type="nucleotide sequence ID" value="NZ_FOOY01000010.1"/>
</dbReference>
<proteinExistence type="predicted"/>
<sequence length="109" mass="11881">MKSHFGTALVIGLAAGYLAGTATSRLMSEKKTLSSEKVLERVKDTVTKQLTIDGAWIYLSPHIWSKDSLTHMVYRGGLISNEKGGNHHFDFIADAASGTILEFKAQKQG</sequence>
<dbReference type="STRING" id="269670.SAMN02982927_01662"/>
<keyword evidence="2" id="KW-1185">Reference proteome</keyword>
<name>A0A1I2RQY9_9BACL</name>
<evidence type="ECO:0000313" key="1">
    <source>
        <dbReference type="EMBL" id="SFG42513.1"/>
    </source>
</evidence>
<dbReference type="AlphaFoldDB" id="A0A1I2RQY9"/>
<evidence type="ECO:0000313" key="2">
    <source>
        <dbReference type="Proteomes" id="UP000198752"/>
    </source>
</evidence>
<accession>A0A1I2RQY9</accession>
<dbReference type="EMBL" id="FOOY01000010">
    <property type="protein sequence ID" value="SFG42513.1"/>
    <property type="molecule type" value="Genomic_DNA"/>
</dbReference>
<dbReference type="Proteomes" id="UP000198752">
    <property type="component" value="Unassembled WGS sequence"/>
</dbReference>
<gene>
    <name evidence="1" type="ORF">SAMN02982927_01662</name>
</gene>
<reference evidence="2" key="1">
    <citation type="submission" date="2016-10" db="EMBL/GenBank/DDBJ databases">
        <authorList>
            <person name="Varghese N."/>
            <person name="Submissions S."/>
        </authorList>
    </citation>
    <scope>NUCLEOTIDE SEQUENCE [LARGE SCALE GENOMIC DNA]</scope>
    <source>
        <strain evidence="2">ATCC 700379</strain>
    </source>
</reference>
<dbReference type="OrthoDB" id="2989832at2"/>